<evidence type="ECO:0000256" key="3">
    <source>
        <dbReference type="ARBA" id="ARBA00022741"/>
    </source>
</evidence>
<keyword evidence="8" id="KW-1185">Reference proteome</keyword>
<evidence type="ECO:0000259" key="6">
    <source>
        <dbReference type="Pfam" id="PF01636"/>
    </source>
</evidence>
<dbReference type="GO" id="GO:0046522">
    <property type="term" value="F:S-methyl-5-thioribose kinase activity"/>
    <property type="evidence" value="ECO:0007669"/>
    <property type="project" value="UniProtKB-EC"/>
</dbReference>
<keyword evidence="4 7" id="KW-0418">Kinase</keyword>
<dbReference type="PANTHER" id="PTHR34273:SF2">
    <property type="entry name" value="METHYLTHIORIBOSE KINASE"/>
    <property type="match status" value="1"/>
</dbReference>
<evidence type="ECO:0000313" key="8">
    <source>
        <dbReference type="Proteomes" id="UP000186309"/>
    </source>
</evidence>
<dbReference type="Proteomes" id="UP000186309">
    <property type="component" value="Chromosome"/>
</dbReference>
<dbReference type="KEGG" id="pbor:BSF38_05013"/>
<dbReference type="InterPro" id="IPR011009">
    <property type="entry name" value="Kinase-like_dom_sf"/>
</dbReference>
<proteinExistence type="inferred from homology"/>
<dbReference type="Pfam" id="PF01636">
    <property type="entry name" value="APH"/>
    <property type="match status" value="1"/>
</dbReference>
<dbReference type="Gene3D" id="3.90.1200.10">
    <property type="match status" value="1"/>
</dbReference>
<dbReference type="PANTHER" id="PTHR34273">
    <property type="entry name" value="METHYLTHIORIBOSE KINASE"/>
    <property type="match status" value="1"/>
</dbReference>
<name>A0A1U7CX19_9BACT</name>
<evidence type="ECO:0000313" key="7">
    <source>
        <dbReference type="EMBL" id="APW63446.1"/>
    </source>
</evidence>
<reference evidence="8" key="1">
    <citation type="submission" date="2016-12" db="EMBL/GenBank/DDBJ databases">
        <title>Comparative genomics of four Isosphaeraceae planctomycetes: a common pool of plasmids and glycoside hydrolase genes.</title>
        <authorList>
            <person name="Ivanova A."/>
        </authorList>
    </citation>
    <scope>NUCLEOTIDE SEQUENCE [LARGE SCALE GENOMIC DNA]</scope>
    <source>
        <strain evidence="8">PX4</strain>
    </source>
</reference>
<dbReference type="Gene3D" id="3.30.200.20">
    <property type="entry name" value="Phosphorylase Kinase, domain 1"/>
    <property type="match status" value="1"/>
</dbReference>
<evidence type="ECO:0000256" key="4">
    <source>
        <dbReference type="ARBA" id="ARBA00022777"/>
    </source>
</evidence>
<dbReference type="InterPro" id="IPR002575">
    <property type="entry name" value="Aminoglycoside_PTrfase"/>
</dbReference>
<feature type="domain" description="Aminoglycoside phosphotransferase" evidence="6">
    <location>
        <begin position="27"/>
        <end position="238"/>
    </location>
</feature>
<dbReference type="STRING" id="1387353.BSF38_05013"/>
<protein>
    <submittedName>
        <fullName evidence="7">Methylthioribose kinase</fullName>
        <ecNumber evidence="7">2.7.1.100</ecNumber>
    </submittedName>
</protein>
<dbReference type="EMBL" id="CP019082">
    <property type="protein sequence ID" value="APW63446.1"/>
    <property type="molecule type" value="Genomic_DNA"/>
</dbReference>
<accession>A0A1U7CX19</accession>
<comment type="similarity">
    <text evidence="1">Belongs to the methylthioribose kinase family.</text>
</comment>
<keyword evidence="2 7" id="KW-0808">Transferase</keyword>
<dbReference type="GO" id="GO:0005524">
    <property type="term" value="F:ATP binding"/>
    <property type="evidence" value="ECO:0007669"/>
    <property type="project" value="UniProtKB-KW"/>
</dbReference>
<sequence length="345" mass="38203">MHELTPDNTTEYLRKVGRVAPGDRVSVRELSGGVSNVVLRVDVDGREPMVVKQCRERLRVAVEWLARLDRIWVEHATLGVLADILPDGTVPKVLFDDRPEYLFAMTCAPEDSTTWKSLLMDGQADAGIASNLGTLLGTIHAEAPRHPALATTLADTSLFDELRVDPYYRTTARAHPALAPRIDALIAAMNLPEGRRTLVLGDFSPKNILVHGGGLILLDFECAHAGDPAFDLGFFLSHLALKRIHKSLQDPGDEPKYRALLDAFWTAYLDRVDDRLGPRDELTRRAVEHTAACLLARVDGKSPVEYLDARGREVARESAITLFDARPETWERMLATLDAALPSPY</sequence>
<evidence type="ECO:0000256" key="2">
    <source>
        <dbReference type="ARBA" id="ARBA00022679"/>
    </source>
</evidence>
<keyword evidence="3" id="KW-0547">Nucleotide-binding</keyword>
<dbReference type="OrthoDB" id="334783at2"/>
<dbReference type="AlphaFoldDB" id="A0A1U7CX19"/>
<dbReference type="SUPFAM" id="SSF56112">
    <property type="entry name" value="Protein kinase-like (PK-like)"/>
    <property type="match status" value="1"/>
</dbReference>
<evidence type="ECO:0000256" key="1">
    <source>
        <dbReference type="ARBA" id="ARBA00010165"/>
    </source>
</evidence>
<organism evidence="7 8">
    <name type="scientific">Paludisphaera borealis</name>
    <dbReference type="NCBI Taxonomy" id="1387353"/>
    <lineage>
        <taxon>Bacteria</taxon>
        <taxon>Pseudomonadati</taxon>
        <taxon>Planctomycetota</taxon>
        <taxon>Planctomycetia</taxon>
        <taxon>Isosphaerales</taxon>
        <taxon>Isosphaeraceae</taxon>
        <taxon>Paludisphaera</taxon>
    </lineage>
</organism>
<gene>
    <name evidence="7" type="primary">mtnK</name>
    <name evidence="7" type="ORF">BSF38_05013</name>
</gene>
<keyword evidence="5" id="KW-0067">ATP-binding</keyword>
<evidence type="ECO:0000256" key="5">
    <source>
        <dbReference type="ARBA" id="ARBA00022840"/>
    </source>
</evidence>
<dbReference type="EC" id="2.7.1.100" evidence="7"/>